<evidence type="ECO:0000256" key="2">
    <source>
        <dbReference type="SAM" id="Phobius"/>
    </source>
</evidence>
<evidence type="ECO:0000313" key="4">
    <source>
        <dbReference type="Proteomes" id="UP000242715"/>
    </source>
</evidence>
<evidence type="ECO:0008006" key="5">
    <source>
        <dbReference type="Google" id="ProtNLM"/>
    </source>
</evidence>
<comment type="caution">
    <text evidence="3">The sequence shown here is derived from an EMBL/GenBank/DDBJ whole genome shotgun (WGS) entry which is preliminary data.</text>
</comment>
<keyword evidence="2" id="KW-0812">Transmembrane</keyword>
<evidence type="ECO:0000313" key="3">
    <source>
        <dbReference type="EMBL" id="GAU10012.1"/>
    </source>
</evidence>
<keyword evidence="4" id="KW-1185">Reference proteome</keyword>
<reference evidence="4" key="1">
    <citation type="journal article" date="2017" name="Front. Plant Sci.">
        <title>Climate Clever Clovers: New Paradigm to Reduce the Environmental Footprint of Ruminants by Breeding Low Methanogenic Forages Utilizing Haplotype Variation.</title>
        <authorList>
            <person name="Kaur P."/>
            <person name="Appels R."/>
            <person name="Bayer P.E."/>
            <person name="Keeble-Gagnere G."/>
            <person name="Wang J."/>
            <person name="Hirakawa H."/>
            <person name="Shirasawa K."/>
            <person name="Vercoe P."/>
            <person name="Stefanova K."/>
            <person name="Durmic Z."/>
            <person name="Nichols P."/>
            <person name="Revell C."/>
            <person name="Isobe S.N."/>
            <person name="Edwards D."/>
            <person name="Erskine W."/>
        </authorList>
    </citation>
    <scope>NUCLEOTIDE SEQUENCE [LARGE SCALE GENOMIC DNA]</scope>
    <source>
        <strain evidence="4">cv. Daliak</strain>
    </source>
</reference>
<feature type="transmembrane region" description="Helical" evidence="2">
    <location>
        <begin position="59"/>
        <end position="78"/>
    </location>
</feature>
<sequence>MATLFLISNPISHIPNCFTFPSFRTPPSRNSPPSLLLTPCRRPRGATVLTRAGANASSYAFAIALPLSLLAVTVFTALRIGQKLDQDFYEEMANNEAIMEVDEEEEDDNDVDVETYLQEEPVLPRGRNRPKREA</sequence>
<dbReference type="PANTHER" id="PTHR37753:SF1">
    <property type="entry name" value="OS01G0940600 PROTEIN"/>
    <property type="match status" value="1"/>
</dbReference>
<evidence type="ECO:0000256" key="1">
    <source>
        <dbReference type="SAM" id="MobiDB-lite"/>
    </source>
</evidence>
<dbReference type="AlphaFoldDB" id="A0A1B5Z7D4"/>
<feature type="compositionally biased region" description="Acidic residues" evidence="1">
    <location>
        <begin position="101"/>
        <end position="113"/>
    </location>
</feature>
<feature type="region of interest" description="Disordered" evidence="1">
    <location>
        <begin position="101"/>
        <end position="134"/>
    </location>
</feature>
<gene>
    <name evidence="3" type="ORF">TSUD_120120</name>
</gene>
<organism evidence="3 4">
    <name type="scientific">Trifolium subterraneum</name>
    <name type="common">Subterranean clover</name>
    <dbReference type="NCBI Taxonomy" id="3900"/>
    <lineage>
        <taxon>Eukaryota</taxon>
        <taxon>Viridiplantae</taxon>
        <taxon>Streptophyta</taxon>
        <taxon>Embryophyta</taxon>
        <taxon>Tracheophyta</taxon>
        <taxon>Spermatophyta</taxon>
        <taxon>Magnoliopsida</taxon>
        <taxon>eudicotyledons</taxon>
        <taxon>Gunneridae</taxon>
        <taxon>Pentapetalae</taxon>
        <taxon>rosids</taxon>
        <taxon>fabids</taxon>
        <taxon>Fabales</taxon>
        <taxon>Fabaceae</taxon>
        <taxon>Papilionoideae</taxon>
        <taxon>50 kb inversion clade</taxon>
        <taxon>NPAAA clade</taxon>
        <taxon>Hologalegina</taxon>
        <taxon>IRL clade</taxon>
        <taxon>Trifolieae</taxon>
        <taxon>Trifolium</taxon>
    </lineage>
</organism>
<dbReference type="EMBL" id="BCLP01035228">
    <property type="protein sequence ID" value="GAU10012.1"/>
    <property type="molecule type" value="Genomic_DNA"/>
</dbReference>
<keyword evidence="2" id="KW-1133">Transmembrane helix</keyword>
<keyword evidence="2" id="KW-0472">Membrane</keyword>
<dbReference type="OrthoDB" id="786736at2759"/>
<dbReference type="PANTHER" id="PTHR37753">
    <property type="entry name" value="OS01G0940600 PROTEIN"/>
    <property type="match status" value="1"/>
</dbReference>
<name>A0A1B5Z7D4_TRISU</name>
<dbReference type="Proteomes" id="UP000242715">
    <property type="component" value="Unassembled WGS sequence"/>
</dbReference>
<accession>A0A1B5Z7D4</accession>
<protein>
    <recommendedName>
        <fullName evidence="5">High chlorophyll fluorescence 153</fullName>
    </recommendedName>
</protein>
<proteinExistence type="predicted"/>